<evidence type="ECO:0000313" key="1">
    <source>
        <dbReference type="EMBL" id="KAJ1099669.1"/>
    </source>
</evidence>
<protein>
    <submittedName>
        <fullName evidence="1">Uncharacterized protein</fullName>
    </submittedName>
</protein>
<dbReference type="AlphaFoldDB" id="A0AAV7M951"/>
<keyword evidence="2" id="KW-1185">Reference proteome</keyword>
<proteinExistence type="predicted"/>
<reference evidence="1" key="1">
    <citation type="journal article" date="2022" name="bioRxiv">
        <title>Sequencing and chromosome-scale assembly of the giantPleurodeles waltlgenome.</title>
        <authorList>
            <person name="Brown T."/>
            <person name="Elewa A."/>
            <person name="Iarovenko S."/>
            <person name="Subramanian E."/>
            <person name="Araus A.J."/>
            <person name="Petzold A."/>
            <person name="Susuki M."/>
            <person name="Suzuki K.-i.T."/>
            <person name="Hayashi T."/>
            <person name="Toyoda A."/>
            <person name="Oliveira C."/>
            <person name="Osipova E."/>
            <person name="Leigh N.D."/>
            <person name="Simon A."/>
            <person name="Yun M.H."/>
        </authorList>
    </citation>
    <scope>NUCLEOTIDE SEQUENCE</scope>
    <source>
        <strain evidence="1">20211129_DDA</strain>
        <tissue evidence="1">Liver</tissue>
    </source>
</reference>
<gene>
    <name evidence="1" type="ORF">NDU88_004768</name>
</gene>
<evidence type="ECO:0000313" key="2">
    <source>
        <dbReference type="Proteomes" id="UP001066276"/>
    </source>
</evidence>
<organism evidence="1 2">
    <name type="scientific">Pleurodeles waltl</name>
    <name type="common">Iberian ribbed newt</name>
    <dbReference type="NCBI Taxonomy" id="8319"/>
    <lineage>
        <taxon>Eukaryota</taxon>
        <taxon>Metazoa</taxon>
        <taxon>Chordata</taxon>
        <taxon>Craniata</taxon>
        <taxon>Vertebrata</taxon>
        <taxon>Euteleostomi</taxon>
        <taxon>Amphibia</taxon>
        <taxon>Batrachia</taxon>
        <taxon>Caudata</taxon>
        <taxon>Salamandroidea</taxon>
        <taxon>Salamandridae</taxon>
        <taxon>Pleurodelinae</taxon>
        <taxon>Pleurodeles</taxon>
    </lineage>
</organism>
<sequence>MCLTPTWWLRQRSSAYKAWSGVGCVASGELGGGTLRQGKRLTYWSLPASLHCDEIDERQRLYHEGDRSGHMLAWLLKRERPLPTILSLQGPIGERYLGQVRANLLLRDHLKCIHTLPKTKDGGQVCGYLDRLHIPRLTEVQTEKLEGEVMLEEQQDALGAMAHGPDRPMFNPSNVVARATFADWNALCRWPVQVRIPRHSP</sequence>
<dbReference type="EMBL" id="JANPWB010000014">
    <property type="protein sequence ID" value="KAJ1099669.1"/>
    <property type="molecule type" value="Genomic_DNA"/>
</dbReference>
<dbReference type="Proteomes" id="UP001066276">
    <property type="component" value="Chromosome 10"/>
</dbReference>
<accession>A0AAV7M951</accession>
<name>A0AAV7M951_PLEWA</name>
<comment type="caution">
    <text evidence="1">The sequence shown here is derived from an EMBL/GenBank/DDBJ whole genome shotgun (WGS) entry which is preliminary data.</text>
</comment>